<dbReference type="AlphaFoldDB" id="A0A0B6YV99"/>
<proteinExistence type="predicted"/>
<accession>A0A0B6YV99</accession>
<feature type="compositionally biased region" description="Low complexity" evidence="1">
    <location>
        <begin position="1"/>
        <end position="16"/>
    </location>
</feature>
<reference evidence="2" key="1">
    <citation type="submission" date="2014-12" db="EMBL/GenBank/DDBJ databases">
        <title>Insight into the proteome of Arion vulgaris.</title>
        <authorList>
            <person name="Aradska J."/>
            <person name="Bulat T."/>
            <person name="Smidak R."/>
            <person name="Sarate P."/>
            <person name="Gangsoo J."/>
            <person name="Sialana F."/>
            <person name="Bilban M."/>
            <person name="Lubec G."/>
        </authorList>
    </citation>
    <scope>NUCLEOTIDE SEQUENCE</scope>
    <source>
        <tissue evidence="2">Skin</tissue>
    </source>
</reference>
<sequence>ISRINENNNQDNLGNNTRQSIKIYPPNSSLSDQDQQKQSMSTNLRTPSSVAGGVVCGLVTESQYDEVTELQSCSYDEFLNSLGT</sequence>
<feature type="compositionally biased region" description="Low complexity" evidence="1">
    <location>
        <begin position="28"/>
        <end position="41"/>
    </location>
</feature>
<feature type="non-terminal residue" evidence="2">
    <location>
        <position position="1"/>
    </location>
</feature>
<evidence type="ECO:0000256" key="1">
    <source>
        <dbReference type="SAM" id="MobiDB-lite"/>
    </source>
</evidence>
<organism evidence="2">
    <name type="scientific">Arion vulgaris</name>
    <dbReference type="NCBI Taxonomy" id="1028688"/>
    <lineage>
        <taxon>Eukaryota</taxon>
        <taxon>Metazoa</taxon>
        <taxon>Spiralia</taxon>
        <taxon>Lophotrochozoa</taxon>
        <taxon>Mollusca</taxon>
        <taxon>Gastropoda</taxon>
        <taxon>Heterobranchia</taxon>
        <taxon>Euthyneura</taxon>
        <taxon>Panpulmonata</taxon>
        <taxon>Eupulmonata</taxon>
        <taxon>Stylommatophora</taxon>
        <taxon>Helicina</taxon>
        <taxon>Arionoidea</taxon>
        <taxon>Arionidae</taxon>
        <taxon>Arion</taxon>
    </lineage>
</organism>
<feature type="region of interest" description="Disordered" evidence="1">
    <location>
        <begin position="1"/>
        <end position="50"/>
    </location>
</feature>
<gene>
    <name evidence="2" type="primary">ORF38898</name>
</gene>
<name>A0A0B6YV99_9EUPU</name>
<protein>
    <submittedName>
        <fullName evidence="2">Uncharacterized protein</fullName>
    </submittedName>
</protein>
<evidence type="ECO:0000313" key="2">
    <source>
        <dbReference type="EMBL" id="CEK60259.1"/>
    </source>
</evidence>
<dbReference type="EMBL" id="HACG01013394">
    <property type="protein sequence ID" value="CEK60259.1"/>
    <property type="molecule type" value="Transcribed_RNA"/>
</dbReference>
<feature type="non-terminal residue" evidence="2">
    <location>
        <position position="84"/>
    </location>
</feature>